<dbReference type="PROSITE" id="PS51005">
    <property type="entry name" value="NAC"/>
    <property type="match status" value="1"/>
</dbReference>
<keyword evidence="3" id="KW-0804">Transcription</keyword>
<dbReference type="PANTHER" id="PTHR31744">
    <property type="entry name" value="PROTEIN CUP-SHAPED COTYLEDON 2-RELATED"/>
    <property type="match status" value="1"/>
</dbReference>
<feature type="compositionally biased region" description="Low complexity" evidence="5">
    <location>
        <begin position="152"/>
        <end position="168"/>
    </location>
</feature>
<sequence length="217" mass="24632">MIHGTKLQFQIITTIHLYRHDPWEIITTFHLTAITACMGEREWHFYVPRDRKQGGGRPSRTTERGLWKVTGCDRPVRSATDPKRLIGLKKTLVYCQGRAPRGTMADRVMNEYRLARELIPTEGVIVLCKICRKATSMKELEQRAAAMEEKTSASQVSGSVAVSSPGWSDQESFQMTCTYVMDVLCDHTQEEEEVGVPAADKRRNAIMHQLLILRLGI</sequence>
<dbReference type="SUPFAM" id="SSF101941">
    <property type="entry name" value="NAC domain"/>
    <property type="match status" value="1"/>
</dbReference>
<gene>
    <name evidence="7" type="ORF">GSMUA_295200.1</name>
</gene>
<keyword evidence="4" id="KW-0539">Nucleus</keyword>
<dbReference type="AlphaFoldDB" id="A0A804HSW0"/>
<dbReference type="Pfam" id="PF02365">
    <property type="entry name" value="NAM"/>
    <property type="match status" value="1"/>
</dbReference>
<evidence type="ECO:0000259" key="6">
    <source>
        <dbReference type="PROSITE" id="PS51005"/>
    </source>
</evidence>
<reference evidence="7" key="1">
    <citation type="submission" date="2021-03" db="EMBL/GenBank/DDBJ databases">
        <authorList>
            <consortium name="Genoscope - CEA"/>
            <person name="William W."/>
        </authorList>
    </citation>
    <scope>NUCLEOTIDE SEQUENCE</scope>
    <source>
        <strain evidence="7">Doubled-haploid Pahang</strain>
    </source>
</reference>
<dbReference type="Gene3D" id="2.170.150.80">
    <property type="entry name" value="NAC domain"/>
    <property type="match status" value="1"/>
</dbReference>
<keyword evidence="9" id="KW-1185">Reference proteome</keyword>
<dbReference type="InterPro" id="IPR003441">
    <property type="entry name" value="NAC-dom"/>
</dbReference>
<evidence type="ECO:0000313" key="7">
    <source>
        <dbReference type="EMBL" id="CAG1859225.1"/>
    </source>
</evidence>
<dbReference type="EnsemblPlants" id="Ma01_t11390.1">
    <property type="protein sequence ID" value="Ma01_p11390.1"/>
    <property type="gene ID" value="Ma01_g11390"/>
</dbReference>
<evidence type="ECO:0000256" key="2">
    <source>
        <dbReference type="ARBA" id="ARBA00023125"/>
    </source>
</evidence>
<dbReference type="PANTHER" id="PTHR31744:SF79">
    <property type="entry name" value="NAC DOMAIN-CONTAINING PROTEIN"/>
    <property type="match status" value="1"/>
</dbReference>
<dbReference type="InParanoid" id="A0A804HSW0"/>
<evidence type="ECO:0000256" key="3">
    <source>
        <dbReference type="ARBA" id="ARBA00023163"/>
    </source>
</evidence>
<protein>
    <submittedName>
        <fullName evidence="7">(wild Malaysian banana) hypothetical protein</fullName>
    </submittedName>
</protein>
<dbReference type="Gramene" id="Ma01_t11390.1">
    <property type="protein sequence ID" value="Ma01_p11390.1"/>
    <property type="gene ID" value="Ma01_g11390"/>
</dbReference>
<reference evidence="8" key="2">
    <citation type="submission" date="2021-05" db="UniProtKB">
        <authorList>
            <consortium name="EnsemblPlants"/>
        </authorList>
    </citation>
    <scope>IDENTIFICATION</scope>
    <source>
        <strain evidence="8">subsp. malaccensis</strain>
    </source>
</reference>
<accession>A0A804HSW0</accession>
<evidence type="ECO:0000256" key="4">
    <source>
        <dbReference type="ARBA" id="ARBA00023242"/>
    </source>
</evidence>
<evidence type="ECO:0000256" key="5">
    <source>
        <dbReference type="SAM" id="MobiDB-lite"/>
    </source>
</evidence>
<proteinExistence type="predicted"/>
<dbReference type="GO" id="GO:0003677">
    <property type="term" value="F:DNA binding"/>
    <property type="evidence" value="ECO:0007669"/>
    <property type="project" value="UniProtKB-KW"/>
</dbReference>
<dbReference type="EMBL" id="HG996466">
    <property type="protein sequence ID" value="CAG1859225.1"/>
    <property type="molecule type" value="Genomic_DNA"/>
</dbReference>
<evidence type="ECO:0000313" key="8">
    <source>
        <dbReference type="EnsemblPlants" id="Ma01_p11390.1"/>
    </source>
</evidence>
<name>A0A804HSW0_MUSAM</name>
<dbReference type="Proteomes" id="UP000012960">
    <property type="component" value="Unplaced"/>
</dbReference>
<keyword evidence="2" id="KW-0238">DNA-binding</keyword>
<evidence type="ECO:0000256" key="1">
    <source>
        <dbReference type="ARBA" id="ARBA00023015"/>
    </source>
</evidence>
<feature type="region of interest" description="Disordered" evidence="5">
    <location>
        <begin position="148"/>
        <end position="168"/>
    </location>
</feature>
<evidence type="ECO:0000313" key="9">
    <source>
        <dbReference type="Proteomes" id="UP000012960"/>
    </source>
</evidence>
<organism evidence="8 9">
    <name type="scientific">Musa acuminata subsp. malaccensis</name>
    <name type="common">Wild banana</name>
    <name type="synonym">Musa malaccensis</name>
    <dbReference type="NCBI Taxonomy" id="214687"/>
    <lineage>
        <taxon>Eukaryota</taxon>
        <taxon>Viridiplantae</taxon>
        <taxon>Streptophyta</taxon>
        <taxon>Embryophyta</taxon>
        <taxon>Tracheophyta</taxon>
        <taxon>Spermatophyta</taxon>
        <taxon>Magnoliopsida</taxon>
        <taxon>Liliopsida</taxon>
        <taxon>Zingiberales</taxon>
        <taxon>Musaceae</taxon>
        <taxon>Musa</taxon>
    </lineage>
</organism>
<keyword evidence="1" id="KW-0805">Transcription regulation</keyword>
<dbReference type="GO" id="GO:0006355">
    <property type="term" value="P:regulation of DNA-templated transcription"/>
    <property type="evidence" value="ECO:0007669"/>
    <property type="project" value="InterPro"/>
</dbReference>
<dbReference type="InterPro" id="IPR036093">
    <property type="entry name" value="NAC_dom_sf"/>
</dbReference>
<feature type="domain" description="NAC" evidence="6">
    <location>
        <begin position="1"/>
        <end position="133"/>
    </location>
</feature>